<feature type="transmembrane region" description="Helical" evidence="17">
    <location>
        <begin position="332"/>
        <end position="353"/>
    </location>
</feature>
<comment type="catalytic activity">
    <reaction evidence="16">
        <text>a ubiquinone + NADH + 5 H(+)(in) = a ubiquinol + NAD(+) + 4 H(+)(out)</text>
        <dbReference type="Rhea" id="RHEA:29091"/>
        <dbReference type="Rhea" id="RHEA-COMP:9565"/>
        <dbReference type="Rhea" id="RHEA-COMP:9566"/>
        <dbReference type="ChEBI" id="CHEBI:15378"/>
        <dbReference type="ChEBI" id="CHEBI:16389"/>
        <dbReference type="ChEBI" id="CHEBI:17976"/>
        <dbReference type="ChEBI" id="CHEBI:57540"/>
        <dbReference type="ChEBI" id="CHEBI:57945"/>
        <dbReference type="EC" id="7.1.1.2"/>
    </reaction>
</comment>
<name>A0A0R8SPV9_9BIVA</name>
<dbReference type="EC" id="7.1.1.2" evidence="2"/>
<organism evidence="20">
    <name type="scientific">Geloina coaxans</name>
    <dbReference type="NCBI Taxonomy" id="499929"/>
    <lineage>
        <taxon>Eukaryota</taxon>
        <taxon>Metazoa</taxon>
        <taxon>Spiralia</taxon>
        <taxon>Lophotrochozoa</taxon>
        <taxon>Mollusca</taxon>
        <taxon>Bivalvia</taxon>
        <taxon>Autobranchia</taxon>
        <taxon>Heteroconchia</taxon>
        <taxon>Euheterodonta</taxon>
        <taxon>Imparidentia</taxon>
        <taxon>Neoheterodontei</taxon>
        <taxon>Venerida</taxon>
        <taxon>Cyrenoidea</taxon>
        <taxon>Cyrenidae</taxon>
        <taxon>Geloina</taxon>
    </lineage>
</organism>
<keyword evidence="5" id="KW-0679">Respiratory chain</keyword>
<dbReference type="EMBL" id="KP999913">
    <property type="protein sequence ID" value="AKZ29884.1"/>
    <property type="molecule type" value="Genomic_DNA"/>
</dbReference>
<keyword evidence="13 20" id="KW-0496">Mitochondrion</keyword>
<dbReference type="PRINTS" id="PR01434">
    <property type="entry name" value="NADHDHGNASE5"/>
</dbReference>
<keyword evidence="7" id="KW-0999">Mitochondrion inner membrane</keyword>
<evidence type="ECO:0000256" key="6">
    <source>
        <dbReference type="ARBA" id="ARBA00022692"/>
    </source>
</evidence>
<evidence type="ECO:0000256" key="10">
    <source>
        <dbReference type="ARBA" id="ARBA00022989"/>
    </source>
</evidence>
<evidence type="ECO:0000256" key="7">
    <source>
        <dbReference type="ARBA" id="ARBA00022792"/>
    </source>
</evidence>
<evidence type="ECO:0000313" key="20">
    <source>
        <dbReference type="EMBL" id="AKZ29884.1"/>
    </source>
</evidence>
<feature type="transmembrane region" description="Helical" evidence="17">
    <location>
        <begin position="12"/>
        <end position="30"/>
    </location>
</feature>
<feature type="domain" description="NADH dehydrogenase subunit 5 C-terminal" evidence="19">
    <location>
        <begin position="392"/>
        <end position="566"/>
    </location>
</feature>
<dbReference type="GO" id="GO:0042773">
    <property type="term" value="P:ATP synthesis coupled electron transport"/>
    <property type="evidence" value="ECO:0007669"/>
    <property type="project" value="InterPro"/>
</dbReference>
<keyword evidence="10 17" id="KW-1133">Transmembrane helix</keyword>
<protein>
    <recommendedName>
        <fullName evidence="3">NADH-ubiquinone oxidoreductase chain 5</fullName>
        <ecNumber evidence="2">7.1.1.2</ecNumber>
    </recommendedName>
    <alternativeName>
        <fullName evidence="15">NADH dehydrogenase subunit 5</fullName>
    </alternativeName>
</protein>
<geneLocation type="mitochondrion" evidence="20"/>
<evidence type="ECO:0000259" key="18">
    <source>
        <dbReference type="Pfam" id="PF00361"/>
    </source>
</evidence>
<feature type="transmembrane region" description="Helical" evidence="17">
    <location>
        <begin position="271"/>
        <end position="289"/>
    </location>
</feature>
<comment type="subcellular location">
    <subcellularLocation>
        <location evidence="1">Mitochondrion inner membrane</location>
        <topology evidence="1">Multi-pass membrane protein</topology>
    </subcellularLocation>
</comment>
<evidence type="ECO:0000256" key="4">
    <source>
        <dbReference type="ARBA" id="ARBA00022448"/>
    </source>
</evidence>
<evidence type="ECO:0000256" key="15">
    <source>
        <dbReference type="ARBA" id="ARBA00031027"/>
    </source>
</evidence>
<dbReference type="Pfam" id="PF06455">
    <property type="entry name" value="NADH5_C"/>
    <property type="match status" value="1"/>
</dbReference>
<feature type="transmembrane region" description="Helical" evidence="17">
    <location>
        <begin position="456"/>
        <end position="474"/>
    </location>
</feature>
<feature type="transmembrane region" description="Helical" evidence="17">
    <location>
        <begin position="415"/>
        <end position="436"/>
    </location>
</feature>
<evidence type="ECO:0000256" key="11">
    <source>
        <dbReference type="ARBA" id="ARBA00023027"/>
    </source>
</evidence>
<feature type="transmembrane region" description="Helical" evidence="17">
    <location>
        <begin position="494"/>
        <end position="518"/>
    </location>
</feature>
<feature type="transmembrane region" description="Helical" evidence="17">
    <location>
        <begin position="94"/>
        <end position="112"/>
    </location>
</feature>
<dbReference type="GO" id="GO:0003954">
    <property type="term" value="F:NADH dehydrogenase activity"/>
    <property type="evidence" value="ECO:0007669"/>
    <property type="project" value="TreeGrafter"/>
</dbReference>
<keyword evidence="8" id="KW-1278">Translocase</keyword>
<dbReference type="PANTHER" id="PTHR42829:SF2">
    <property type="entry name" value="NADH-UBIQUINONE OXIDOREDUCTASE CHAIN 5"/>
    <property type="match status" value="1"/>
</dbReference>
<evidence type="ECO:0000256" key="3">
    <source>
        <dbReference type="ARBA" id="ARBA00021096"/>
    </source>
</evidence>
<evidence type="ECO:0000256" key="13">
    <source>
        <dbReference type="ARBA" id="ARBA00023128"/>
    </source>
</evidence>
<evidence type="ECO:0000256" key="1">
    <source>
        <dbReference type="ARBA" id="ARBA00004448"/>
    </source>
</evidence>
<keyword evidence="6 17" id="KW-0812">Transmembrane</keyword>
<proteinExistence type="predicted"/>
<evidence type="ECO:0000256" key="9">
    <source>
        <dbReference type="ARBA" id="ARBA00022982"/>
    </source>
</evidence>
<feature type="transmembrane region" description="Helical" evidence="17">
    <location>
        <begin position="175"/>
        <end position="194"/>
    </location>
</feature>
<feature type="transmembrane region" description="Helical" evidence="17">
    <location>
        <begin position="118"/>
        <end position="137"/>
    </location>
</feature>
<dbReference type="InterPro" id="IPR003945">
    <property type="entry name" value="NU5C-like"/>
</dbReference>
<gene>
    <name evidence="20" type="primary">ND5</name>
</gene>
<dbReference type="AlphaFoldDB" id="A0A0R8SPV9"/>
<feature type="transmembrane region" description="Helical" evidence="17">
    <location>
        <begin position="239"/>
        <end position="264"/>
    </location>
</feature>
<feature type="transmembrane region" description="Helical" evidence="17">
    <location>
        <begin position="215"/>
        <end position="233"/>
    </location>
</feature>
<keyword evidence="9" id="KW-0249">Electron transport</keyword>
<dbReference type="PANTHER" id="PTHR42829">
    <property type="entry name" value="NADH-UBIQUINONE OXIDOREDUCTASE CHAIN 5"/>
    <property type="match status" value="1"/>
</dbReference>
<feature type="transmembrane region" description="Helical" evidence="17">
    <location>
        <begin position="65"/>
        <end position="85"/>
    </location>
</feature>
<accession>A0A0R8SPV9</accession>
<keyword evidence="14 17" id="KW-0472">Membrane</keyword>
<evidence type="ECO:0000256" key="8">
    <source>
        <dbReference type="ARBA" id="ARBA00022967"/>
    </source>
</evidence>
<keyword evidence="11" id="KW-0520">NAD</keyword>
<evidence type="ECO:0000256" key="12">
    <source>
        <dbReference type="ARBA" id="ARBA00023075"/>
    </source>
</evidence>
<evidence type="ECO:0000256" key="16">
    <source>
        <dbReference type="ARBA" id="ARBA00049551"/>
    </source>
</evidence>
<evidence type="ECO:0000256" key="14">
    <source>
        <dbReference type="ARBA" id="ARBA00023136"/>
    </source>
</evidence>
<feature type="transmembrane region" description="Helical" evidence="17">
    <location>
        <begin position="546"/>
        <end position="568"/>
    </location>
</feature>
<dbReference type="InterPro" id="IPR001750">
    <property type="entry name" value="ND/Mrp_TM"/>
</dbReference>
<dbReference type="GO" id="GO:0008137">
    <property type="term" value="F:NADH dehydrogenase (ubiquinone) activity"/>
    <property type="evidence" value="ECO:0007669"/>
    <property type="project" value="UniProtKB-EC"/>
</dbReference>
<feature type="domain" description="NADH:quinone oxidoreductase/Mrp antiporter transmembrane" evidence="18">
    <location>
        <begin position="115"/>
        <end position="389"/>
    </location>
</feature>
<feature type="transmembrane region" description="Helical" evidence="17">
    <location>
        <begin position="373"/>
        <end position="394"/>
    </location>
</feature>
<dbReference type="GO" id="GO:0005743">
    <property type="term" value="C:mitochondrial inner membrane"/>
    <property type="evidence" value="ECO:0007669"/>
    <property type="project" value="UniProtKB-SubCell"/>
</dbReference>
<dbReference type="InterPro" id="IPR010934">
    <property type="entry name" value="NADH_DH_su5_C"/>
</dbReference>
<keyword evidence="4" id="KW-0813">Transport</keyword>
<feature type="transmembrane region" description="Helical" evidence="17">
    <location>
        <begin position="295"/>
        <end position="320"/>
    </location>
</feature>
<reference evidence="20" key="1">
    <citation type="submission" date="2015-03" db="EMBL/GenBank/DDBJ databases">
        <authorList>
            <person name="Murphy D."/>
        </authorList>
    </citation>
    <scope>NUCLEOTIDE SEQUENCE</scope>
</reference>
<evidence type="ECO:0000256" key="2">
    <source>
        <dbReference type="ARBA" id="ARBA00012944"/>
    </source>
</evidence>
<keyword evidence="12" id="KW-0830">Ubiquinone</keyword>
<evidence type="ECO:0000259" key="19">
    <source>
        <dbReference type="Pfam" id="PF06455"/>
    </source>
</evidence>
<dbReference type="GO" id="GO:0015990">
    <property type="term" value="P:electron transport coupled proton transport"/>
    <property type="evidence" value="ECO:0007669"/>
    <property type="project" value="TreeGrafter"/>
</dbReference>
<dbReference type="Pfam" id="PF00361">
    <property type="entry name" value="Proton_antipo_M"/>
    <property type="match status" value="1"/>
</dbReference>
<sequence length="569" mass="63816">MFFKLSNGSVVIGSWILVLCLSLFFLYLFCFVEFHELVLMVELDFSSKFLLSLNIPFFIDSSSLILGGVVLYISSFVMIFSGFYMSHEVFMSRFVSLVVLFVLSMNLLVFFPSFLFLMVGWDGLGVVSFLLVVYYMNKESLSAGMITAISNRIGDVFFILSIAVLSMYLSYEFYVFFEFLMFGLSFLVVVGSMTKSAQVPFSAWLPAAMAAPTPVSTLVHSSTLVTAGVYVLFRFSCLISAELFVFLLFFSMMTLIMAGISAVFEVDMKKVIALSTLSQLGVMMLSISLGMKMVALFHLVVHAFFKALMFMCVGAVIFYSGGVQDGRFLGECWFKLPVVVMWLVVCNLSLMGLPFMSGFYSKDLVMESGMSGGLSGVGMVLFVLSIVLTVLYGMRMVFMILMAESLCSFEGYGSLDLYLFFSTFGLGIGAVWGGFFMQMVVKKFSKFVFVSSYEKLLILISIFLSFGLIVFCFFEKLLKVSKKLWLYFLSKMWFLPFLSGNFVSSLFLGKILLINFYLEKGWFESVIWGSSVSMGFKSFGGVLHQFNAKVIGVVVFLGFFLFILVYVLV</sequence>
<evidence type="ECO:0000256" key="5">
    <source>
        <dbReference type="ARBA" id="ARBA00022660"/>
    </source>
</evidence>
<evidence type="ECO:0000256" key="17">
    <source>
        <dbReference type="SAM" id="Phobius"/>
    </source>
</evidence>